<sequence>MPLRGSHRRLYSSNQLNLQSPSTRLEGEACDAGAHLAWVNYRGGGQSQGGQCRGVKKLAYGGRAEDSYNGRSRAERGLQPISVAATSPAFDPPILDRITKLGDGEQVVTASRRRLRRFASRRRLRSDSNCEQTTTAIVVREARADDKYSSRAYDNCEQVMVTVREGGSVVRGGGNTLAKGAVTQGGGDSRRREQRAKHMRRCHHEVWGSNLGKVEVYASLSARHYSKDTGASVLALGQTFDLPTHSFFSTLLAWEVVRFFLQSTDSDSIPIGSEDLLELKRSSRALLQRRAILENNVINKIKHFYITSASLLIIFWVLILLINSLISKGDGCGDGQSTEPSKFSFHNASYIDKKADAQDLLRSSDPTSTYDHPNNQNVANENIGEDSVSDRSKLEQSTTHKDTTSELISDPFVDLEKEAHPRIDRLSRIAPLGLDEFKSKAISSKEKNTIPRQAGSIIHRVEPSGREYNYASASKGAKILAHNKEAKGASNILDKDQDKYLRNPCSAEEKYVVIELSEETLVDTIEIANFEHYSSNLKDLELLSSLVYPTDGWDKLGNFTVANVKHAQRFSLPEPKWARYLKINLLSHYGSEFYCTVSVVEVYGVDAVEKMLEDMISVDNKRLEPEEQIAEQYQFEDHNAEKFEEILEHIDENTKPKQEPPKGASPNPMQETKPPQVGRMPGDTVLKVLMQKVQTLDMNFSVLERYLEELNSRYGHIFKDFDDDINNKDLILAQMRLEIKNLQDSKDLLVSDIGDLLIWKRVASLQLDQLGRENAVLRLLVAQQANKHGCAFLVVDWHGFLGFLHSVMRLLSQLDRADDIGDEEPTDLMPTLTLCNPAHKVHDTSKKGSHKSPPKLNHFPANASKLPPPYYHHSFSAATATDTMSERLQQQQQQLPAAEKKPRFRPPLPVKTVVLLAAACFFLGLLLSSGISSLVASENRAGIACDSKDCDRKRRLEEAKTGDVMDQVSRTHQVIQALDKSVSKLEMELAVGRMRLNGGRGGGRGGGSYNKQLKKAFVVVGINTAFSSQKRREAVRATWMPTGAKLKRLEEEKGVVVRFVIGHSATSGGAVDRAIDEEDAETKDFLRLDHLEGYHKLSAKTRAFFSTAVAIWDADFFVKVDDDVHLNLGMLVATLAQYRNKPRVYIGCMKSGPVLYQKDVKYHEPEFWKFGEEGNKYFRHATGQIYAISKDLASYISINAPILHKYANEDVSLGSWLIGLEVKHIDERRMCCGTPPDCEWKAESGNFCIASFDWPCSGVCKPVERMKEVHGTCGEAAEAIWNVSWTGGPTEVETSGTHFIGRRGCLGSATRVSVATIVHGCSAGARILAVFFDGSAPFAAEEIAEQEAAEALRDARIRRNAIRKPEADIVVIGSGIGGLCCSGLSARYQQDVLVLESHDLPGGAAHSFDVKGYKFDSGPSLFSGFQSRGLQANPIAQVLDALGESIPCASYNSWMVYIPEGEFLSRIGPTEFLKDKLEGAAAFCRALHEKLQQLFLVLCSPKDVNIQTISGASEQCNCLPSKILAYRGQLSIMGDLETYVSLDAVHEWKKLLDAVLPLSSAAMALPPLSIRGDWGAFSTAAARYAPSLLKSFIQMGPQGAFGAMKLLRPFSEILDSLELKHPFIRNWVDLLCFLLAGVKSDGIISAEIVYMFAEWYKPGCVLEYPLDGSGAVVDALVRGLKKFGGRLALGAHVDKIVIENGRATGVKLRSGQFIRAKKAVVSNASMWDTLNLLPVESVPKTYRDQVQATPQCESFMHLHLGFDAQNLPENLGIHHIVVDDWSRGVDADQNVVLISIPSVHGKGLAPPGKHVLHAYTPGTEPFGLWEGLDRRSIVYRKLKEERSEVMWRAVERVLGPGFSREKCDVKLVGTPLTHRRFLRRNRGTYGPAIKAGKGTFPGHSTPILQLFCCGDSTFPGIGVPAVAASGAIVANTLVSVKQHSELLDAIGI</sequence>
<dbReference type="EMBL" id="JACMSC010000005">
    <property type="protein sequence ID" value="KAG6520353.1"/>
    <property type="molecule type" value="Genomic_DNA"/>
</dbReference>
<dbReference type="Pfam" id="PF07738">
    <property type="entry name" value="Sad1_UNC"/>
    <property type="match status" value="1"/>
</dbReference>
<feature type="region of interest" description="Disordered" evidence="19">
    <location>
        <begin position="839"/>
        <end position="863"/>
    </location>
</feature>
<keyword evidence="16" id="KW-0464">Manganese</keyword>
<evidence type="ECO:0000256" key="17">
    <source>
        <dbReference type="ARBA" id="ARBA00023242"/>
    </source>
</evidence>
<feature type="region of interest" description="Disordered" evidence="19">
    <location>
        <begin position="362"/>
        <end position="405"/>
    </location>
</feature>
<dbReference type="Pfam" id="PF01593">
    <property type="entry name" value="Amino_oxidase"/>
    <property type="match status" value="1"/>
</dbReference>
<evidence type="ECO:0000256" key="7">
    <source>
        <dbReference type="ARBA" id="ARBA00022676"/>
    </source>
</evidence>
<organism evidence="22 23">
    <name type="scientific">Zingiber officinale</name>
    <name type="common">Ginger</name>
    <name type="synonym">Amomum zingiber</name>
    <dbReference type="NCBI Taxonomy" id="94328"/>
    <lineage>
        <taxon>Eukaryota</taxon>
        <taxon>Viridiplantae</taxon>
        <taxon>Streptophyta</taxon>
        <taxon>Embryophyta</taxon>
        <taxon>Tracheophyta</taxon>
        <taxon>Spermatophyta</taxon>
        <taxon>Magnoliopsida</taxon>
        <taxon>Liliopsida</taxon>
        <taxon>Zingiberales</taxon>
        <taxon>Zingiberaceae</taxon>
        <taxon>Zingiber</taxon>
    </lineage>
</organism>
<feature type="domain" description="SUN" evidence="21">
    <location>
        <begin position="453"/>
        <end position="607"/>
    </location>
</feature>
<evidence type="ECO:0000256" key="19">
    <source>
        <dbReference type="SAM" id="MobiDB-lite"/>
    </source>
</evidence>
<evidence type="ECO:0000256" key="8">
    <source>
        <dbReference type="ARBA" id="ARBA00022679"/>
    </source>
</evidence>
<evidence type="ECO:0000313" key="22">
    <source>
        <dbReference type="EMBL" id="KAG6520353.1"/>
    </source>
</evidence>
<keyword evidence="7" id="KW-0328">Glycosyltransferase</keyword>
<feature type="region of interest" description="Disordered" evidence="19">
    <location>
        <begin position="652"/>
        <end position="678"/>
    </location>
</feature>
<dbReference type="InterPro" id="IPR002659">
    <property type="entry name" value="Glyco_trans_31"/>
</dbReference>
<dbReference type="GO" id="GO:0016491">
    <property type="term" value="F:oxidoreductase activity"/>
    <property type="evidence" value="ECO:0007669"/>
    <property type="project" value="InterPro"/>
</dbReference>
<dbReference type="GO" id="GO:0031965">
    <property type="term" value="C:nuclear membrane"/>
    <property type="evidence" value="ECO:0007669"/>
    <property type="project" value="UniProtKB-SubCell"/>
</dbReference>
<keyword evidence="12 20" id="KW-1133">Transmembrane helix</keyword>
<dbReference type="InterPro" id="IPR002937">
    <property type="entry name" value="Amino_oxidase"/>
</dbReference>
<dbReference type="Pfam" id="PF01762">
    <property type="entry name" value="Galactosyl_T"/>
    <property type="match status" value="1"/>
</dbReference>
<evidence type="ECO:0000256" key="9">
    <source>
        <dbReference type="ARBA" id="ARBA00022692"/>
    </source>
</evidence>
<feature type="region of interest" description="Disordered" evidence="19">
    <location>
        <begin position="172"/>
        <end position="195"/>
    </location>
</feature>
<keyword evidence="14" id="KW-0175">Coiled coil</keyword>
<evidence type="ECO:0000256" key="2">
    <source>
        <dbReference type="ARBA" id="ARBA00004232"/>
    </source>
</evidence>
<dbReference type="Gene3D" id="3.90.550.50">
    <property type="match status" value="1"/>
</dbReference>
<name>A0A8J5HJK8_ZINOF</name>
<keyword evidence="13" id="KW-0333">Golgi apparatus</keyword>
<evidence type="ECO:0000256" key="10">
    <source>
        <dbReference type="ARBA" id="ARBA00022824"/>
    </source>
</evidence>
<dbReference type="Gene3D" id="3.50.50.60">
    <property type="entry name" value="FAD/NAD(P)-binding domain"/>
    <property type="match status" value="2"/>
</dbReference>
<dbReference type="InterPro" id="IPR036188">
    <property type="entry name" value="FAD/NAD-bd_sf"/>
</dbReference>
<dbReference type="PROSITE" id="PS51469">
    <property type="entry name" value="SUN"/>
    <property type="match status" value="1"/>
</dbReference>
<dbReference type="Gene3D" id="3.90.660.50">
    <property type="match status" value="1"/>
</dbReference>
<accession>A0A8J5HJK8</accession>
<evidence type="ECO:0000256" key="13">
    <source>
        <dbReference type="ARBA" id="ARBA00023034"/>
    </source>
</evidence>
<keyword evidence="10" id="KW-0256">Endoplasmic reticulum</keyword>
<dbReference type="PANTHER" id="PTHR46313">
    <property type="match status" value="1"/>
</dbReference>
<comment type="cofactor">
    <cofactor evidence="1">
        <name>Mn(2+)</name>
        <dbReference type="ChEBI" id="CHEBI:29035"/>
    </cofactor>
</comment>
<dbReference type="InterPro" id="IPR012919">
    <property type="entry name" value="SUN_dom"/>
</dbReference>
<evidence type="ECO:0000256" key="4">
    <source>
        <dbReference type="ARBA" id="ARBA00004477"/>
    </source>
</evidence>
<evidence type="ECO:0000256" key="16">
    <source>
        <dbReference type="ARBA" id="ARBA00023211"/>
    </source>
</evidence>
<dbReference type="GO" id="GO:0000139">
    <property type="term" value="C:Golgi membrane"/>
    <property type="evidence" value="ECO:0007669"/>
    <property type="project" value="UniProtKB-SubCell"/>
</dbReference>
<dbReference type="SUPFAM" id="SSF49785">
    <property type="entry name" value="Galactose-binding domain-like"/>
    <property type="match status" value="1"/>
</dbReference>
<evidence type="ECO:0000256" key="18">
    <source>
        <dbReference type="ARBA" id="ARBA00054046"/>
    </source>
</evidence>
<evidence type="ECO:0000256" key="5">
    <source>
        <dbReference type="ARBA" id="ARBA00004922"/>
    </source>
</evidence>
<keyword evidence="11" id="KW-0735">Signal-anchor</keyword>
<dbReference type="FunFam" id="3.90.550.50:FF:000002">
    <property type="entry name" value="Hexosyltransferase"/>
    <property type="match status" value="1"/>
</dbReference>
<protein>
    <recommendedName>
        <fullName evidence="21">SUN domain-containing protein</fullName>
    </recommendedName>
</protein>
<evidence type="ECO:0000256" key="6">
    <source>
        <dbReference type="ARBA" id="ARBA00008661"/>
    </source>
</evidence>
<evidence type="ECO:0000256" key="15">
    <source>
        <dbReference type="ARBA" id="ARBA00023136"/>
    </source>
</evidence>
<proteinExistence type="inferred from homology"/>
<dbReference type="InterPro" id="IPR025298">
    <property type="entry name" value="DUF4094"/>
</dbReference>
<feature type="region of interest" description="Disordered" evidence="19">
    <location>
        <begin position="881"/>
        <end position="903"/>
    </location>
</feature>
<evidence type="ECO:0000256" key="3">
    <source>
        <dbReference type="ARBA" id="ARBA00004323"/>
    </source>
</evidence>
<comment type="function">
    <text evidence="18">Encodes a member of the mid-SUN subfamily of SUN-domain proteins that is localized to both the nuclear envelope and the ER. It is involved in early seed development and nuclear morphology. [TAIR].</text>
</comment>
<feature type="compositionally biased region" description="Polar residues" evidence="19">
    <location>
        <begin position="364"/>
        <end position="380"/>
    </location>
</feature>
<dbReference type="UniPathway" id="UPA00378"/>
<dbReference type="Pfam" id="PF13334">
    <property type="entry name" value="DUF4094"/>
    <property type="match status" value="1"/>
</dbReference>
<comment type="similarity">
    <text evidence="6">Belongs to the glycosyltransferase 31 family.</text>
</comment>
<dbReference type="GO" id="GO:0016758">
    <property type="term" value="F:hexosyltransferase activity"/>
    <property type="evidence" value="ECO:0007669"/>
    <property type="project" value="InterPro"/>
</dbReference>
<feature type="compositionally biased region" description="Basic and acidic residues" evidence="19">
    <location>
        <begin position="388"/>
        <end position="404"/>
    </location>
</feature>
<evidence type="ECO:0000259" key="21">
    <source>
        <dbReference type="PROSITE" id="PS51469"/>
    </source>
</evidence>
<dbReference type="GO" id="GO:0016116">
    <property type="term" value="P:carotenoid metabolic process"/>
    <property type="evidence" value="ECO:0007669"/>
    <property type="project" value="InterPro"/>
</dbReference>
<dbReference type="FunFam" id="2.60.120.260:FF:000062">
    <property type="entry name" value="Galactose-binding protein isoform 3"/>
    <property type="match status" value="1"/>
</dbReference>
<comment type="subcellular location">
    <subcellularLocation>
        <location evidence="4">Endoplasmic reticulum membrane</location>
        <topology evidence="4">Multi-pass membrane protein</topology>
    </subcellularLocation>
    <subcellularLocation>
        <location evidence="3">Golgi apparatus membrane</location>
        <topology evidence="3">Single-pass type II membrane protein</topology>
    </subcellularLocation>
    <subcellularLocation>
        <location evidence="2">Nucleus membrane</location>
        <topology evidence="2">Multi-pass membrane protein</topology>
    </subcellularLocation>
</comment>
<reference evidence="22 23" key="1">
    <citation type="submission" date="2020-08" db="EMBL/GenBank/DDBJ databases">
        <title>Plant Genome Project.</title>
        <authorList>
            <person name="Zhang R.-G."/>
        </authorList>
    </citation>
    <scope>NUCLEOTIDE SEQUENCE [LARGE SCALE GENOMIC DNA]</scope>
    <source>
        <tissue evidence="22">Rhizome</tissue>
    </source>
</reference>
<dbReference type="InterPro" id="IPR008979">
    <property type="entry name" value="Galactose-bd-like_sf"/>
</dbReference>
<dbReference type="InterPro" id="IPR045892">
    <property type="entry name" value="CrtISO-like"/>
</dbReference>
<comment type="caution">
    <text evidence="22">The sequence shown here is derived from an EMBL/GenBank/DDBJ whole genome shotgun (WGS) entry which is preliminary data.</text>
</comment>
<evidence type="ECO:0000256" key="12">
    <source>
        <dbReference type="ARBA" id="ARBA00022989"/>
    </source>
</evidence>
<evidence type="ECO:0000256" key="1">
    <source>
        <dbReference type="ARBA" id="ARBA00001936"/>
    </source>
</evidence>
<feature type="transmembrane region" description="Helical" evidence="20">
    <location>
        <begin position="304"/>
        <end position="326"/>
    </location>
</feature>
<dbReference type="PANTHER" id="PTHR46313:SF1">
    <property type="entry name" value="FAD_NAD(P)-BINDING OXIDOREDUCTASE FAMILY PROTEIN"/>
    <property type="match status" value="1"/>
</dbReference>
<keyword evidence="9 20" id="KW-0812">Transmembrane</keyword>
<evidence type="ECO:0000256" key="20">
    <source>
        <dbReference type="SAM" id="Phobius"/>
    </source>
</evidence>
<keyword evidence="23" id="KW-1185">Reference proteome</keyword>
<keyword evidence="8" id="KW-0808">Transferase</keyword>
<dbReference type="SUPFAM" id="SSF51905">
    <property type="entry name" value="FAD/NAD(P)-binding domain"/>
    <property type="match status" value="1"/>
</dbReference>
<dbReference type="Proteomes" id="UP000734854">
    <property type="component" value="Unassembled WGS sequence"/>
</dbReference>
<dbReference type="GO" id="GO:0005789">
    <property type="term" value="C:endoplasmic reticulum membrane"/>
    <property type="evidence" value="ECO:0007669"/>
    <property type="project" value="UniProtKB-SubCell"/>
</dbReference>
<evidence type="ECO:0000313" key="23">
    <source>
        <dbReference type="Proteomes" id="UP000734854"/>
    </source>
</evidence>
<keyword evidence="17" id="KW-0539">Nucleus</keyword>
<evidence type="ECO:0000256" key="14">
    <source>
        <dbReference type="ARBA" id="ARBA00023054"/>
    </source>
</evidence>
<keyword evidence="15 20" id="KW-0472">Membrane</keyword>
<gene>
    <name evidence="22" type="ORF">ZIOFF_017402</name>
</gene>
<comment type="pathway">
    <text evidence="5">Protein modification; protein glycosylation.</text>
</comment>
<dbReference type="Gene3D" id="2.60.120.260">
    <property type="entry name" value="Galactose-binding domain-like"/>
    <property type="match status" value="1"/>
</dbReference>
<evidence type="ECO:0000256" key="11">
    <source>
        <dbReference type="ARBA" id="ARBA00022968"/>
    </source>
</evidence>